<reference evidence="1" key="1">
    <citation type="submission" date="2022-10" db="EMBL/GenBank/DDBJ databases">
        <title>Chitinophaga sp. nov., isolated from soil.</title>
        <authorList>
            <person name="Jeon C.O."/>
        </authorList>
    </citation>
    <scope>NUCLEOTIDE SEQUENCE</scope>
    <source>
        <strain evidence="1">R8</strain>
    </source>
</reference>
<evidence type="ECO:0000313" key="2">
    <source>
        <dbReference type="Proteomes" id="UP001162741"/>
    </source>
</evidence>
<proteinExistence type="predicted"/>
<dbReference type="Proteomes" id="UP001162741">
    <property type="component" value="Chromosome"/>
</dbReference>
<accession>A0ABY6IWZ0</accession>
<name>A0ABY6IWZ0_9BACT</name>
<gene>
    <name evidence="1" type="ORF">MKQ68_17125</name>
</gene>
<dbReference type="EMBL" id="CP107006">
    <property type="protein sequence ID" value="UYQ91810.1"/>
    <property type="molecule type" value="Genomic_DNA"/>
</dbReference>
<keyword evidence="2" id="KW-1185">Reference proteome</keyword>
<protein>
    <submittedName>
        <fullName evidence="1">Uncharacterized protein</fullName>
    </submittedName>
</protein>
<dbReference type="RefSeq" id="WP_264280178.1">
    <property type="nucleotide sequence ID" value="NZ_CP107006.1"/>
</dbReference>
<sequence>MLRFSFGTSFKSSISRRCVTPFNGSFFTLHHERSEVNIRFSK</sequence>
<organism evidence="1 2">
    <name type="scientific">Chitinophaga horti</name>
    <dbReference type="NCBI Taxonomy" id="2920382"/>
    <lineage>
        <taxon>Bacteria</taxon>
        <taxon>Pseudomonadati</taxon>
        <taxon>Bacteroidota</taxon>
        <taxon>Chitinophagia</taxon>
        <taxon>Chitinophagales</taxon>
        <taxon>Chitinophagaceae</taxon>
        <taxon>Chitinophaga</taxon>
    </lineage>
</organism>
<evidence type="ECO:0000313" key="1">
    <source>
        <dbReference type="EMBL" id="UYQ91810.1"/>
    </source>
</evidence>